<reference evidence="2" key="1">
    <citation type="submission" date="2014-09" db="EMBL/GenBank/DDBJ databases">
        <authorList>
            <person name="Magalhaes I.L.F."/>
            <person name="Oliveira U."/>
            <person name="Santos F.R."/>
            <person name="Vidigal T.H.D.A."/>
            <person name="Brescovit A.D."/>
            <person name="Santos A.J."/>
        </authorList>
    </citation>
    <scope>NUCLEOTIDE SEQUENCE</scope>
    <source>
        <tissue evidence="2">Shoot tissue taken approximately 20 cm above the soil surface</tissue>
    </source>
</reference>
<dbReference type="AlphaFoldDB" id="A0A0A9G0H6"/>
<dbReference type="EMBL" id="GBRH01181845">
    <property type="protein sequence ID" value="JAE16051.1"/>
    <property type="molecule type" value="Transcribed_RNA"/>
</dbReference>
<feature type="compositionally biased region" description="Basic and acidic residues" evidence="1">
    <location>
        <begin position="31"/>
        <end position="48"/>
    </location>
</feature>
<name>A0A0A9G0H6_ARUDO</name>
<organism evidence="2">
    <name type="scientific">Arundo donax</name>
    <name type="common">Giant reed</name>
    <name type="synonym">Donax arundinaceus</name>
    <dbReference type="NCBI Taxonomy" id="35708"/>
    <lineage>
        <taxon>Eukaryota</taxon>
        <taxon>Viridiplantae</taxon>
        <taxon>Streptophyta</taxon>
        <taxon>Embryophyta</taxon>
        <taxon>Tracheophyta</taxon>
        <taxon>Spermatophyta</taxon>
        <taxon>Magnoliopsida</taxon>
        <taxon>Liliopsida</taxon>
        <taxon>Poales</taxon>
        <taxon>Poaceae</taxon>
        <taxon>PACMAD clade</taxon>
        <taxon>Arundinoideae</taxon>
        <taxon>Arundineae</taxon>
        <taxon>Arundo</taxon>
    </lineage>
</organism>
<evidence type="ECO:0000256" key="1">
    <source>
        <dbReference type="SAM" id="MobiDB-lite"/>
    </source>
</evidence>
<sequence length="60" mass="6867">MTWARNHIYSVETRNPHSHENQRMLTSAESQKPKDTHHEDGTTIDHRNSVLTSVLKAEGS</sequence>
<proteinExistence type="predicted"/>
<reference evidence="2" key="2">
    <citation type="journal article" date="2015" name="Data Brief">
        <title>Shoot transcriptome of the giant reed, Arundo donax.</title>
        <authorList>
            <person name="Barrero R.A."/>
            <person name="Guerrero F.D."/>
            <person name="Moolhuijzen P."/>
            <person name="Goolsby J.A."/>
            <person name="Tidwell J."/>
            <person name="Bellgard S.E."/>
            <person name="Bellgard M.I."/>
        </authorList>
    </citation>
    <scope>NUCLEOTIDE SEQUENCE</scope>
    <source>
        <tissue evidence="2">Shoot tissue taken approximately 20 cm above the soil surface</tissue>
    </source>
</reference>
<feature type="region of interest" description="Disordered" evidence="1">
    <location>
        <begin position="1"/>
        <end position="60"/>
    </location>
</feature>
<accession>A0A0A9G0H6</accession>
<protein>
    <submittedName>
        <fullName evidence="2">Uncharacterized protein</fullName>
    </submittedName>
</protein>
<evidence type="ECO:0000313" key="2">
    <source>
        <dbReference type="EMBL" id="JAE16051.1"/>
    </source>
</evidence>